<organism evidence="1">
    <name type="scientific">Arion vulgaris</name>
    <dbReference type="NCBI Taxonomy" id="1028688"/>
    <lineage>
        <taxon>Eukaryota</taxon>
        <taxon>Metazoa</taxon>
        <taxon>Spiralia</taxon>
        <taxon>Lophotrochozoa</taxon>
        <taxon>Mollusca</taxon>
        <taxon>Gastropoda</taxon>
        <taxon>Heterobranchia</taxon>
        <taxon>Euthyneura</taxon>
        <taxon>Panpulmonata</taxon>
        <taxon>Eupulmonata</taxon>
        <taxon>Stylommatophora</taxon>
        <taxon>Helicina</taxon>
        <taxon>Arionoidea</taxon>
        <taxon>Arionidae</taxon>
        <taxon>Arion</taxon>
    </lineage>
</organism>
<feature type="non-terminal residue" evidence="1">
    <location>
        <position position="116"/>
    </location>
</feature>
<evidence type="ECO:0000313" key="1">
    <source>
        <dbReference type="EMBL" id="CEK99053.1"/>
    </source>
</evidence>
<name>A0A0B7C1G3_9EUPU</name>
<proteinExistence type="predicted"/>
<sequence>ILLPLLSTHELLTQQLIALNLMLTLTHKPVIPEMCSVWDFKDVRSSKAGFPEFLMDKSEIDPVVPWEPFLIKEHTFPHYLLRVWHQHLNVTMVTEELRTMHASLSKLASQRQNTSE</sequence>
<protein>
    <submittedName>
        <fullName evidence="1">Uncharacterized protein</fullName>
    </submittedName>
</protein>
<reference evidence="1" key="1">
    <citation type="submission" date="2014-12" db="EMBL/GenBank/DDBJ databases">
        <title>Insight into the proteome of Arion vulgaris.</title>
        <authorList>
            <person name="Aradska J."/>
            <person name="Bulat T."/>
            <person name="Smidak R."/>
            <person name="Sarate P."/>
            <person name="Gangsoo J."/>
            <person name="Sialana F."/>
            <person name="Bilban M."/>
            <person name="Lubec G."/>
        </authorList>
    </citation>
    <scope>NUCLEOTIDE SEQUENCE</scope>
    <source>
        <tissue evidence="1">Skin</tissue>
    </source>
</reference>
<feature type="non-terminal residue" evidence="1">
    <location>
        <position position="1"/>
    </location>
</feature>
<dbReference type="EMBL" id="HACG01052182">
    <property type="protein sequence ID" value="CEK99053.1"/>
    <property type="molecule type" value="Transcribed_RNA"/>
</dbReference>
<dbReference type="AlphaFoldDB" id="A0A0B7C1G3"/>
<accession>A0A0B7C1G3</accession>
<gene>
    <name evidence="1" type="primary">ORF220280</name>
</gene>